<accession>A0A0J7K970</accession>
<dbReference type="PaxDb" id="67767-A0A0J7K970"/>
<keyword evidence="2" id="KW-1185">Reference proteome</keyword>
<dbReference type="PANTHER" id="PTHR47510">
    <property type="entry name" value="REVERSE TRANSCRIPTASE DOMAIN-CONTAINING PROTEIN"/>
    <property type="match status" value="1"/>
</dbReference>
<evidence type="ECO:0000313" key="2">
    <source>
        <dbReference type="Proteomes" id="UP000036403"/>
    </source>
</evidence>
<proteinExistence type="predicted"/>
<dbReference type="STRING" id="67767.A0A0J7K970"/>
<keyword evidence="1" id="KW-0548">Nucleotidyltransferase</keyword>
<dbReference type="Proteomes" id="UP000036403">
    <property type="component" value="Unassembled WGS sequence"/>
</dbReference>
<dbReference type="GO" id="GO:0003964">
    <property type="term" value="F:RNA-directed DNA polymerase activity"/>
    <property type="evidence" value="ECO:0007669"/>
    <property type="project" value="UniProtKB-KW"/>
</dbReference>
<sequence length="338" mass="39351">MSSVGLKQMVKEPTRIVNASATMIDLIFTNVELEVKVYHEPKITDHSMVVSYWNVSSAVNSNSMYVFRDYKRMDVDEFKRMIDLRLGAIEDGDFNDLANSAINSIVECLDKVAPKRSIRVPLKWQGKQWFSEEIRQHLRLRDEAHRDARISGSKDKWELFCHLRNKAVDICRKDICKRDYLESKLDKNKSDPKRMWETLKELMKGSSFGDNIYGEIQYGNNLYNDKREMANLFNKYYVDSVKSFRETDYKMDSIREVKYTECVFEVFSKIEIAELNRIVQNLANKNGTEEGINVGIMKIVIAVAGGKICQILNKSLEEGIFPDKWKETILIPIPKEER</sequence>
<name>A0A0J7K970_LASNI</name>
<protein>
    <submittedName>
        <fullName evidence="1">Rna-directed dna polymerase from mobile element jockey-like protein</fullName>
    </submittedName>
</protein>
<dbReference type="PANTHER" id="PTHR47510:SF3">
    <property type="entry name" value="ENDO_EXONUCLEASE_PHOSPHATASE DOMAIN-CONTAINING PROTEIN"/>
    <property type="match status" value="1"/>
</dbReference>
<dbReference type="AlphaFoldDB" id="A0A0J7K970"/>
<dbReference type="OrthoDB" id="7634906at2759"/>
<comment type="caution">
    <text evidence="1">The sequence shown here is derived from an EMBL/GenBank/DDBJ whole genome shotgun (WGS) entry which is preliminary data.</text>
</comment>
<gene>
    <name evidence="1" type="ORF">RF55_14184</name>
</gene>
<reference evidence="1 2" key="1">
    <citation type="submission" date="2015-04" db="EMBL/GenBank/DDBJ databases">
        <title>Lasius niger genome sequencing.</title>
        <authorList>
            <person name="Konorov E.A."/>
            <person name="Nikitin M.A."/>
            <person name="Kirill M.V."/>
            <person name="Chang P."/>
        </authorList>
    </citation>
    <scope>NUCLEOTIDE SEQUENCE [LARGE SCALE GENOMIC DNA]</scope>
    <source>
        <tissue evidence="1">Whole</tissue>
    </source>
</reference>
<dbReference type="EMBL" id="LBMM01011565">
    <property type="protein sequence ID" value="KMQ86761.1"/>
    <property type="molecule type" value="Genomic_DNA"/>
</dbReference>
<keyword evidence="1" id="KW-0808">Transferase</keyword>
<keyword evidence="1" id="KW-0695">RNA-directed DNA polymerase</keyword>
<organism evidence="1 2">
    <name type="scientific">Lasius niger</name>
    <name type="common">Black garden ant</name>
    <dbReference type="NCBI Taxonomy" id="67767"/>
    <lineage>
        <taxon>Eukaryota</taxon>
        <taxon>Metazoa</taxon>
        <taxon>Ecdysozoa</taxon>
        <taxon>Arthropoda</taxon>
        <taxon>Hexapoda</taxon>
        <taxon>Insecta</taxon>
        <taxon>Pterygota</taxon>
        <taxon>Neoptera</taxon>
        <taxon>Endopterygota</taxon>
        <taxon>Hymenoptera</taxon>
        <taxon>Apocrita</taxon>
        <taxon>Aculeata</taxon>
        <taxon>Formicoidea</taxon>
        <taxon>Formicidae</taxon>
        <taxon>Formicinae</taxon>
        <taxon>Lasius</taxon>
        <taxon>Lasius</taxon>
    </lineage>
</organism>
<evidence type="ECO:0000313" key="1">
    <source>
        <dbReference type="EMBL" id="KMQ86761.1"/>
    </source>
</evidence>